<reference evidence="2" key="3">
    <citation type="submission" date="2022-06" db="UniProtKB">
        <authorList>
            <consortium name="EnsemblPlants"/>
        </authorList>
    </citation>
    <scope>IDENTIFICATION</scope>
</reference>
<dbReference type="AlphaFoldDB" id="A0A8R7QA92"/>
<name>A0A8R7QA92_TRIUA</name>
<evidence type="ECO:0000313" key="3">
    <source>
        <dbReference type="Proteomes" id="UP000015106"/>
    </source>
</evidence>
<proteinExistence type="predicted"/>
<reference evidence="3" key="1">
    <citation type="journal article" date="2013" name="Nature">
        <title>Draft genome of the wheat A-genome progenitor Triticum urartu.</title>
        <authorList>
            <person name="Ling H.Q."/>
            <person name="Zhao S."/>
            <person name="Liu D."/>
            <person name="Wang J."/>
            <person name="Sun H."/>
            <person name="Zhang C."/>
            <person name="Fan H."/>
            <person name="Li D."/>
            <person name="Dong L."/>
            <person name="Tao Y."/>
            <person name="Gao C."/>
            <person name="Wu H."/>
            <person name="Li Y."/>
            <person name="Cui Y."/>
            <person name="Guo X."/>
            <person name="Zheng S."/>
            <person name="Wang B."/>
            <person name="Yu K."/>
            <person name="Liang Q."/>
            <person name="Yang W."/>
            <person name="Lou X."/>
            <person name="Chen J."/>
            <person name="Feng M."/>
            <person name="Jian J."/>
            <person name="Zhang X."/>
            <person name="Luo G."/>
            <person name="Jiang Y."/>
            <person name="Liu J."/>
            <person name="Wang Z."/>
            <person name="Sha Y."/>
            <person name="Zhang B."/>
            <person name="Wu H."/>
            <person name="Tang D."/>
            <person name="Shen Q."/>
            <person name="Xue P."/>
            <person name="Zou S."/>
            <person name="Wang X."/>
            <person name="Liu X."/>
            <person name="Wang F."/>
            <person name="Yang Y."/>
            <person name="An X."/>
            <person name="Dong Z."/>
            <person name="Zhang K."/>
            <person name="Zhang X."/>
            <person name="Luo M.C."/>
            <person name="Dvorak J."/>
            <person name="Tong Y."/>
            <person name="Wang J."/>
            <person name="Yang H."/>
            <person name="Li Z."/>
            <person name="Wang D."/>
            <person name="Zhang A."/>
            <person name="Wang J."/>
        </authorList>
    </citation>
    <scope>NUCLEOTIDE SEQUENCE</scope>
    <source>
        <strain evidence="3">cv. G1812</strain>
    </source>
</reference>
<dbReference type="PANTHER" id="PTHR11439:SF515">
    <property type="entry name" value="GAG-POL POLYPROTEIN"/>
    <property type="match status" value="1"/>
</dbReference>
<keyword evidence="3" id="KW-1185">Reference proteome</keyword>
<dbReference type="EnsemblPlants" id="TuG1812G0400004023.01.T01">
    <property type="protein sequence ID" value="TuG1812G0400004023.01.T01.cds256238"/>
    <property type="gene ID" value="TuG1812G0400004023.01"/>
</dbReference>
<accession>A0A8R7QA92</accession>
<dbReference type="PANTHER" id="PTHR11439">
    <property type="entry name" value="GAG-POL-RELATED RETROTRANSPOSON"/>
    <property type="match status" value="1"/>
</dbReference>
<dbReference type="Pfam" id="PF07727">
    <property type="entry name" value="RVT_2"/>
    <property type="match status" value="1"/>
</dbReference>
<evidence type="ECO:0000259" key="1">
    <source>
        <dbReference type="Pfam" id="PF07727"/>
    </source>
</evidence>
<evidence type="ECO:0000313" key="2">
    <source>
        <dbReference type="EnsemblPlants" id="TuG1812G0400004023.01.T01.cds256238"/>
    </source>
</evidence>
<dbReference type="InterPro" id="IPR013103">
    <property type="entry name" value="RVT_2"/>
</dbReference>
<organism evidence="2 3">
    <name type="scientific">Triticum urartu</name>
    <name type="common">Red wild einkorn</name>
    <name type="synonym">Crithodium urartu</name>
    <dbReference type="NCBI Taxonomy" id="4572"/>
    <lineage>
        <taxon>Eukaryota</taxon>
        <taxon>Viridiplantae</taxon>
        <taxon>Streptophyta</taxon>
        <taxon>Embryophyta</taxon>
        <taxon>Tracheophyta</taxon>
        <taxon>Spermatophyta</taxon>
        <taxon>Magnoliopsida</taxon>
        <taxon>Liliopsida</taxon>
        <taxon>Poales</taxon>
        <taxon>Poaceae</taxon>
        <taxon>BOP clade</taxon>
        <taxon>Pooideae</taxon>
        <taxon>Triticodae</taxon>
        <taxon>Triticeae</taxon>
        <taxon>Triticinae</taxon>
        <taxon>Triticum</taxon>
    </lineage>
</organism>
<reference evidence="2" key="2">
    <citation type="submission" date="2018-03" db="EMBL/GenBank/DDBJ databases">
        <title>The Triticum urartu genome reveals the dynamic nature of wheat genome evolution.</title>
        <authorList>
            <person name="Ling H."/>
            <person name="Ma B."/>
            <person name="Shi X."/>
            <person name="Liu H."/>
            <person name="Dong L."/>
            <person name="Sun H."/>
            <person name="Cao Y."/>
            <person name="Gao Q."/>
            <person name="Zheng S."/>
            <person name="Li Y."/>
            <person name="Yu Y."/>
            <person name="Du H."/>
            <person name="Qi M."/>
            <person name="Li Y."/>
            <person name="Yu H."/>
            <person name="Cui Y."/>
            <person name="Wang N."/>
            <person name="Chen C."/>
            <person name="Wu H."/>
            <person name="Zhao Y."/>
            <person name="Zhang J."/>
            <person name="Li Y."/>
            <person name="Zhou W."/>
            <person name="Zhang B."/>
            <person name="Hu W."/>
            <person name="Eijk M."/>
            <person name="Tang J."/>
            <person name="Witsenboer H."/>
            <person name="Zhao S."/>
            <person name="Li Z."/>
            <person name="Zhang A."/>
            <person name="Wang D."/>
            <person name="Liang C."/>
        </authorList>
    </citation>
    <scope>NUCLEOTIDE SEQUENCE [LARGE SCALE GENOMIC DNA]</scope>
    <source>
        <strain evidence="2">cv. G1812</strain>
    </source>
</reference>
<dbReference type="Gramene" id="TuG1812G0400004023.01.T01">
    <property type="protein sequence ID" value="TuG1812G0400004023.01.T01.cds256238"/>
    <property type="gene ID" value="TuG1812G0400004023.01"/>
</dbReference>
<sequence length="104" mass="11785">MQQLFKMSDLGLLSYYLGIEVAQTEGSITLSQRSYAEKILELAGMAECNTCHTPMECRLKLKKEDEAKPFDPSLCRSVIGSLRYLTHTRPDITYSVGLVSRFME</sequence>
<dbReference type="Proteomes" id="UP000015106">
    <property type="component" value="Chromosome 4"/>
</dbReference>
<protein>
    <recommendedName>
        <fullName evidence="1">Reverse transcriptase Ty1/copia-type domain-containing protein</fullName>
    </recommendedName>
</protein>
<feature type="domain" description="Reverse transcriptase Ty1/copia-type" evidence="1">
    <location>
        <begin position="1"/>
        <end position="56"/>
    </location>
</feature>